<accession>A0ABQ0MV14</accession>
<keyword evidence="1" id="KW-0472">Membrane</keyword>
<dbReference type="Proteomes" id="UP000197068">
    <property type="component" value="Unassembled WGS sequence"/>
</dbReference>
<evidence type="ECO:0000313" key="2">
    <source>
        <dbReference type="EMBL" id="GAW96199.1"/>
    </source>
</evidence>
<proteinExistence type="predicted"/>
<comment type="caution">
    <text evidence="2">The sequence shown here is derived from an EMBL/GenBank/DDBJ whole genome shotgun (WGS) entry which is preliminary data.</text>
</comment>
<evidence type="ECO:0000313" key="3">
    <source>
        <dbReference type="Proteomes" id="UP000197068"/>
    </source>
</evidence>
<dbReference type="EMBL" id="BDQM01000012">
    <property type="protein sequence ID" value="GAW96199.1"/>
    <property type="molecule type" value="Genomic_DNA"/>
</dbReference>
<name>A0ABQ0MV14_9GAMM</name>
<protein>
    <submittedName>
        <fullName evidence="2">Uncharacterized protein</fullName>
    </submittedName>
</protein>
<feature type="transmembrane region" description="Helical" evidence="1">
    <location>
        <begin position="12"/>
        <end position="39"/>
    </location>
</feature>
<keyword evidence="1" id="KW-1133">Transmembrane helix</keyword>
<organism evidence="2 3">
    <name type="scientific">Colwellia marinimaniae</name>
    <dbReference type="NCBI Taxonomy" id="1513592"/>
    <lineage>
        <taxon>Bacteria</taxon>
        <taxon>Pseudomonadati</taxon>
        <taxon>Pseudomonadota</taxon>
        <taxon>Gammaproteobacteria</taxon>
        <taxon>Alteromonadales</taxon>
        <taxon>Colwelliaceae</taxon>
        <taxon>Colwellia</taxon>
    </lineage>
</organism>
<sequence>MRKPTQYVNIAWVFFCLKFSNYFIVGVGRIFLTLVNIYLNLKYNKEVM</sequence>
<evidence type="ECO:0000256" key="1">
    <source>
        <dbReference type="SAM" id="Phobius"/>
    </source>
</evidence>
<keyword evidence="1" id="KW-0812">Transmembrane</keyword>
<gene>
    <name evidence="2" type="ORF">MTCD1_01813</name>
</gene>
<keyword evidence="3" id="KW-1185">Reference proteome</keyword>
<reference evidence="2 3" key="1">
    <citation type="submission" date="2017-06" db="EMBL/GenBank/DDBJ databases">
        <title>Whole Genome Sequences of Colwellia marinimaniae MTCD1.</title>
        <authorList>
            <person name="Kusumoto H."/>
            <person name="Inoue M."/>
            <person name="Tanikawa K."/>
            <person name="Maeji H."/>
            <person name="Cameron J.H."/>
            <person name="Bartlett D.H."/>
        </authorList>
    </citation>
    <scope>NUCLEOTIDE SEQUENCE [LARGE SCALE GENOMIC DNA]</scope>
    <source>
        <strain evidence="2 3">MTCD1</strain>
    </source>
</reference>